<evidence type="ECO:0000313" key="2">
    <source>
        <dbReference type="Proteomes" id="UP000694925"/>
    </source>
</evidence>
<accession>A0AAJ7SAX4</accession>
<organism evidence="2 3">
    <name type="scientific">Ceratina calcarata</name>
    <dbReference type="NCBI Taxonomy" id="156304"/>
    <lineage>
        <taxon>Eukaryota</taxon>
        <taxon>Metazoa</taxon>
        <taxon>Ecdysozoa</taxon>
        <taxon>Arthropoda</taxon>
        <taxon>Hexapoda</taxon>
        <taxon>Insecta</taxon>
        <taxon>Pterygota</taxon>
        <taxon>Neoptera</taxon>
        <taxon>Endopterygota</taxon>
        <taxon>Hymenoptera</taxon>
        <taxon>Apocrita</taxon>
        <taxon>Aculeata</taxon>
        <taxon>Apoidea</taxon>
        <taxon>Anthophila</taxon>
        <taxon>Apidae</taxon>
        <taxon>Ceratina</taxon>
        <taxon>Zadontomerus</taxon>
    </lineage>
</organism>
<feature type="compositionally biased region" description="Basic and acidic residues" evidence="1">
    <location>
        <begin position="65"/>
        <end position="78"/>
    </location>
</feature>
<dbReference type="GeneID" id="113465129"/>
<dbReference type="RefSeq" id="XP_026674657.1">
    <property type="nucleotide sequence ID" value="XM_026818856.1"/>
</dbReference>
<feature type="region of interest" description="Disordered" evidence="1">
    <location>
        <begin position="34"/>
        <end position="78"/>
    </location>
</feature>
<feature type="compositionally biased region" description="Polar residues" evidence="1">
    <location>
        <begin position="35"/>
        <end position="64"/>
    </location>
</feature>
<protein>
    <submittedName>
        <fullName evidence="3">Uncharacterized protein LOC113465129</fullName>
    </submittedName>
</protein>
<dbReference type="KEGG" id="ccal:113465129"/>
<name>A0AAJ7SAX4_9HYME</name>
<reference evidence="3" key="1">
    <citation type="submission" date="2025-08" db="UniProtKB">
        <authorList>
            <consortium name="RefSeq"/>
        </authorList>
    </citation>
    <scope>IDENTIFICATION</scope>
    <source>
        <tissue evidence="3">Whole body</tissue>
    </source>
</reference>
<gene>
    <name evidence="3" type="primary">LOC113465129</name>
</gene>
<evidence type="ECO:0000313" key="3">
    <source>
        <dbReference type="RefSeq" id="XP_026674657.1"/>
    </source>
</evidence>
<keyword evidence="2" id="KW-1185">Reference proteome</keyword>
<dbReference type="Proteomes" id="UP000694925">
    <property type="component" value="Unplaced"/>
</dbReference>
<proteinExistence type="predicted"/>
<dbReference type="AlphaFoldDB" id="A0AAJ7SAX4"/>
<sequence>MGESEIDVNAALSDTRVYITRACTKQKRLRYLSRPVSQAQRPSCTTANSKHMHGNRSTGAARTSQLRDENKNRTRVQKRETEARCLANDLLINNSDKSNSYLARSRIVKPNCYCACVARTYNRLYIRQRGTNGIEISRKEEVLRVNEGITCTDDNAMRSLCIDIATTCVFLSAFIKITSYGENR</sequence>
<evidence type="ECO:0000256" key="1">
    <source>
        <dbReference type="SAM" id="MobiDB-lite"/>
    </source>
</evidence>